<evidence type="ECO:0000313" key="5">
    <source>
        <dbReference type="Proteomes" id="UP001239909"/>
    </source>
</evidence>
<organism evidence="4 5">
    <name type="scientific">Paralimibaculum aggregatum</name>
    <dbReference type="NCBI Taxonomy" id="3036245"/>
    <lineage>
        <taxon>Bacteria</taxon>
        <taxon>Pseudomonadati</taxon>
        <taxon>Pseudomonadota</taxon>
        <taxon>Alphaproteobacteria</taxon>
        <taxon>Rhodobacterales</taxon>
        <taxon>Paracoccaceae</taxon>
        <taxon>Paralimibaculum</taxon>
    </lineage>
</organism>
<dbReference type="Proteomes" id="UP001239909">
    <property type="component" value="Unassembled WGS sequence"/>
</dbReference>
<keyword evidence="3" id="KW-0812">Transmembrane</keyword>
<keyword evidence="5" id="KW-1185">Reference proteome</keyword>
<keyword evidence="3" id="KW-1133">Transmembrane helix</keyword>
<gene>
    <name evidence="4" type="ORF">LNKW23_19180</name>
</gene>
<feature type="transmembrane region" description="Helical" evidence="3">
    <location>
        <begin position="37"/>
        <end position="59"/>
    </location>
</feature>
<evidence type="ECO:0000256" key="2">
    <source>
        <dbReference type="SAM" id="MobiDB-lite"/>
    </source>
</evidence>
<dbReference type="EMBL" id="BSYI01000012">
    <property type="protein sequence ID" value="GMG82705.1"/>
    <property type="molecule type" value="Genomic_DNA"/>
</dbReference>
<keyword evidence="3" id="KW-0472">Membrane</keyword>
<feature type="region of interest" description="Disordered" evidence="2">
    <location>
        <begin position="1"/>
        <end position="20"/>
    </location>
</feature>
<evidence type="ECO:0000313" key="4">
    <source>
        <dbReference type="EMBL" id="GMG82705.1"/>
    </source>
</evidence>
<reference evidence="4 5" key="1">
    <citation type="submission" date="2023-04" db="EMBL/GenBank/DDBJ databases">
        <title>Marinoamorphus aggregata gen. nov., sp. Nov., isolate from tissue of brittle star Ophioplocus japonicus.</title>
        <authorList>
            <person name="Kawano K."/>
            <person name="Sawayama S."/>
            <person name="Nakagawa S."/>
        </authorList>
    </citation>
    <scope>NUCLEOTIDE SEQUENCE [LARGE SCALE GENOMIC DNA]</scope>
    <source>
        <strain evidence="4 5">NKW23</strain>
    </source>
</reference>
<proteinExistence type="predicted"/>
<keyword evidence="1" id="KW-0175">Coiled coil</keyword>
<name>A0ABQ6LQB7_9RHOB</name>
<evidence type="ECO:0000256" key="1">
    <source>
        <dbReference type="SAM" id="Coils"/>
    </source>
</evidence>
<sequence>MTARSLTGDPDHLDPAGYDPAEEVYDAYDDEPHAPSLAATLLWLLIGAVFVAAVTLWAAPKLAPHLPAPVARFLTPVPEELRSRMAALEAQAAARQATLEAEVEALRAAAASAVMGEEAATAFAGLTGQMERLEAAQKAATATSEAARAEARVALAQAETAERIARGAEQGVRAASASAAAAEDAAAELSLGLAQLKAGLERLAAARAADPAFLPRAEAEALAPRDELAALSGEIAALRARIGQQLHALGARLDASERQAERIQTSALGEAEAALRNAALRGAADALATRVLAGESYATVLAEVEALIGRPAPPALAAHAAAGIAQPASLAGSLPGAARAAIAAEARIAGDDGPTDRVGSWLQRQIFVMPKEEQAGPSLTARISRIEARLREGELAAALAEAEALPPAAAAAMAGWTAALADRVAAERALAEYVAPALIGAP</sequence>
<protein>
    <recommendedName>
        <fullName evidence="6">Inner membrane protein</fullName>
    </recommendedName>
</protein>
<dbReference type="RefSeq" id="WP_285671493.1">
    <property type="nucleotide sequence ID" value="NZ_BSYI01000012.1"/>
</dbReference>
<accession>A0ABQ6LQB7</accession>
<evidence type="ECO:0000256" key="3">
    <source>
        <dbReference type="SAM" id="Phobius"/>
    </source>
</evidence>
<feature type="coiled-coil region" evidence="1">
    <location>
        <begin position="130"/>
        <end position="159"/>
    </location>
</feature>
<evidence type="ECO:0008006" key="6">
    <source>
        <dbReference type="Google" id="ProtNLM"/>
    </source>
</evidence>
<comment type="caution">
    <text evidence="4">The sequence shown here is derived from an EMBL/GenBank/DDBJ whole genome shotgun (WGS) entry which is preliminary data.</text>
</comment>